<keyword evidence="1" id="KW-1133">Transmembrane helix</keyword>
<keyword evidence="1" id="KW-0472">Membrane</keyword>
<feature type="transmembrane region" description="Helical" evidence="1">
    <location>
        <begin position="12"/>
        <end position="29"/>
    </location>
</feature>
<evidence type="ECO:0000256" key="1">
    <source>
        <dbReference type="SAM" id="Phobius"/>
    </source>
</evidence>
<protein>
    <submittedName>
        <fullName evidence="2">Uncharacterized protein</fullName>
    </submittedName>
</protein>
<dbReference type="EMBL" id="CABWMV010000003">
    <property type="protein sequence ID" value="VXC38417.1"/>
    <property type="molecule type" value="Genomic_DNA"/>
</dbReference>
<accession>A0A653Y745</accession>
<dbReference type="Proteomes" id="UP000432350">
    <property type="component" value="Unassembled WGS sequence"/>
</dbReference>
<sequence>MIISNTITRKYVLLFILQMWYSIPSQLLIPDDYGATTTTIYACN</sequence>
<dbReference type="AlphaFoldDB" id="A0A653Y745"/>
<keyword evidence="1" id="KW-0812">Transmembrane</keyword>
<name>A0A653Y745_SPHMU</name>
<evidence type="ECO:0000313" key="2">
    <source>
        <dbReference type="EMBL" id="VXC38417.1"/>
    </source>
</evidence>
<gene>
    <name evidence="2" type="ORF">SPHINGO8BC_110091</name>
</gene>
<organism evidence="2 3">
    <name type="scientific">Sphingobacterium multivorum</name>
    <dbReference type="NCBI Taxonomy" id="28454"/>
    <lineage>
        <taxon>Bacteria</taxon>
        <taxon>Pseudomonadati</taxon>
        <taxon>Bacteroidota</taxon>
        <taxon>Sphingobacteriia</taxon>
        <taxon>Sphingobacteriales</taxon>
        <taxon>Sphingobacteriaceae</taxon>
        <taxon>Sphingobacterium</taxon>
    </lineage>
</organism>
<evidence type="ECO:0000313" key="3">
    <source>
        <dbReference type="Proteomes" id="UP000432350"/>
    </source>
</evidence>
<reference evidence="2 3" key="1">
    <citation type="submission" date="2019-10" db="EMBL/GenBank/DDBJ databases">
        <authorList>
            <person name="Karimi E."/>
        </authorList>
    </citation>
    <scope>NUCLEOTIDE SEQUENCE [LARGE SCALE GENOMIC DNA]</scope>
    <source>
        <strain evidence="2">Sphingobacterium sp. 8BC</strain>
    </source>
</reference>
<proteinExistence type="predicted"/>